<dbReference type="STRING" id="651182.TOL2_C04800"/>
<dbReference type="CDD" id="cd00198">
    <property type="entry name" value="vWFA"/>
    <property type="match status" value="1"/>
</dbReference>
<evidence type="ECO:0000313" key="2">
    <source>
        <dbReference type="Proteomes" id="UP000007347"/>
    </source>
</evidence>
<accession>K0N3F5</accession>
<dbReference type="SUPFAM" id="SSF53300">
    <property type="entry name" value="vWA-like"/>
    <property type="match status" value="1"/>
</dbReference>
<dbReference type="EMBL" id="FO203503">
    <property type="protein sequence ID" value="CCK78649.1"/>
    <property type="molecule type" value="Genomic_DNA"/>
</dbReference>
<dbReference type="PATRIC" id="fig|651182.5.peg.586"/>
<keyword evidence="2" id="KW-1185">Reference proteome</keyword>
<dbReference type="HOGENOM" id="CLU_478796_0_0_7"/>
<dbReference type="Proteomes" id="UP000007347">
    <property type="component" value="Chromosome"/>
</dbReference>
<reference evidence="1 2" key="1">
    <citation type="journal article" date="2013" name="Environ. Microbiol.">
        <title>Complete genome, catabolic sub-proteomes and key-metabolites of Desulfobacula toluolica Tol2, a marine, aromatic compound-degrading, sulfate-reducing bacterium.</title>
        <authorList>
            <person name="Wohlbrand L."/>
            <person name="Jacob J.H."/>
            <person name="Kube M."/>
            <person name="Mussmann M."/>
            <person name="Jarling R."/>
            <person name="Beck A."/>
            <person name="Amann R."/>
            <person name="Wilkes H."/>
            <person name="Reinhardt R."/>
            <person name="Rabus R."/>
        </authorList>
    </citation>
    <scope>NUCLEOTIDE SEQUENCE [LARGE SCALE GENOMIC DNA]</scope>
    <source>
        <strain evidence="2">DSM 7467 / Tol2</strain>
    </source>
</reference>
<gene>
    <name evidence="1" type="primary">hbsF</name>
    <name evidence="1" type="ordered locus">TOL2_C04800</name>
</gene>
<name>K0N3F5_DESTT</name>
<dbReference type="KEGG" id="dto:TOL2_C04800"/>
<sequence>MESEIIIDPSLVIGKYPIPAAKTDTLIGEAIQHAYKNMEMSDYAEKLAKSRLNLSFRYMYKFELYFKTCEKVYFDCLSNKRVFGVYTEKAREREVGNNLDVTSHPPSLSELFSIWWDIAANRHEPRYLEEYKDQSSRRMMGTASLEKFYKKPIKILNSMVPALINECSKISGITERCNFRADLYIKVWEKLFAYIKFWPTDQSDIFLQARKQEKQHLKGIQKALSPPELVFSEKLGKVVKQQPPATKEKKKKDQGIDSSIVIVETNHIVLPADNFINKKLLQDLSSVFKSVAIRKSIYNRGLASGSIDRRRLYRAQTTGTIFNIKKNEFNLLNDLTIIVDATGSMAATNKWEHTQEIFQTLFLAVHKFNKNAGLFAYNEVRNTCMITELYQKGSFYTIQPHGKTASGEIIKTMINRVKGRNKKPIFIHITDGASNWGCPVKEAISLCKKNRALLLTLGVNCNEEDTKLLEAEYGKLVQFVNNIDMLPALLRNLLNKGKRNFSH</sequence>
<proteinExistence type="predicted"/>
<protein>
    <submittedName>
        <fullName evidence="1">HbsF: conserved uncharacterized protein</fullName>
    </submittedName>
</protein>
<dbReference type="AlphaFoldDB" id="K0N3F5"/>
<organism evidence="1 2">
    <name type="scientific">Desulfobacula toluolica (strain DSM 7467 / Tol2)</name>
    <dbReference type="NCBI Taxonomy" id="651182"/>
    <lineage>
        <taxon>Bacteria</taxon>
        <taxon>Pseudomonadati</taxon>
        <taxon>Thermodesulfobacteriota</taxon>
        <taxon>Desulfobacteria</taxon>
        <taxon>Desulfobacterales</taxon>
        <taxon>Desulfobacteraceae</taxon>
        <taxon>Desulfobacula</taxon>
    </lineage>
</organism>
<evidence type="ECO:0000313" key="1">
    <source>
        <dbReference type="EMBL" id="CCK78649.1"/>
    </source>
</evidence>
<dbReference type="Gene3D" id="3.40.50.410">
    <property type="entry name" value="von Willebrand factor, type A domain"/>
    <property type="match status" value="1"/>
</dbReference>
<dbReference type="InterPro" id="IPR036465">
    <property type="entry name" value="vWFA_dom_sf"/>
</dbReference>